<keyword evidence="4" id="KW-0560">Oxidoreductase</keyword>
<evidence type="ECO:0000256" key="5">
    <source>
        <dbReference type="ARBA" id="ARBA00023033"/>
    </source>
</evidence>
<comment type="cofactor">
    <cofactor evidence="1">
        <name>FAD</name>
        <dbReference type="ChEBI" id="CHEBI:57692"/>
    </cofactor>
</comment>
<dbReference type="Gene3D" id="3.50.50.60">
    <property type="entry name" value="FAD/NAD(P)-binding domain"/>
    <property type="match status" value="1"/>
</dbReference>
<dbReference type="PRINTS" id="PR00420">
    <property type="entry name" value="RNGMNOXGNASE"/>
</dbReference>
<proteinExistence type="predicted"/>
<keyword evidence="3" id="KW-0274">FAD</keyword>
<dbReference type="InterPro" id="IPR050493">
    <property type="entry name" value="FAD-dep_Monooxygenase_BioMet"/>
</dbReference>
<evidence type="ECO:0000259" key="7">
    <source>
        <dbReference type="Pfam" id="PF01494"/>
    </source>
</evidence>
<gene>
    <name evidence="8" type="ORF">PDEL1432_LOCUS160</name>
</gene>
<dbReference type="SUPFAM" id="SSF51905">
    <property type="entry name" value="FAD/NAD(P)-binding domain"/>
    <property type="match status" value="1"/>
</dbReference>
<feature type="domain" description="FAD-binding" evidence="7">
    <location>
        <begin position="11"/>
        <end position="179"/>
    </location>
</feature>
<evidence type="ECO:0000256" key="6">
    <source>
        <dbReference type="SAM" id="MobiDB-lite"/>
    </source>
</evidence>
<reference evidence="8" key="1">
    <citation type="submission" date="2021-01" db="EMBL/GenBank/DDBJ databases">
        <authorList>
            <person name="Corre E."/>
            <person name="Pelletier E."/>
            <person name="Niang G."/>
            <person name="Scheremetjew M."/>
            <person name="Finn R."/>
            <person name="Kale V."/>
            <person name="Holt S."/>
            <person name="Cochrane G."/>
            <person name="Meng A."/>
            <person name="Brown T."/>
            <person name="Cohen L."/>
        </authorList>
    </citation>
    <scope>NUCLEOTIDE SEQUENCE</scope>
    <source>
        <strain evidence="8">UNC1205</strain>
    </source>
</reference>
<feature type="region of interest" description="Disordered" evidence="6">
    <location>
        <begin position="281"/>
        <end position="302"/>
    </location>
</feature>
<dbReference type="GO" id="GO:0071949">
    <property type="term" value="F:FAD binding"/>
    <property type="evidence" value="ECO:0007669"/>
    <property type="project" value="InterPro"/>
</dbReference>
<accession>A0A7S0UIG9</accession>
<evidence type="ECO:0000256" key="2">
    <source>
        <dbReference type="ARBA" id="ARBA00022630"/>
    </source>
</evidence>
<protein>
    <recommendedName>
        <fullName evidence="7">FAD-binding domain-containing protein</fullName>
    </recommendedName>
</protein>
<keyword evidence="5" id="KW-0503">Monooxygenase</keyword>
<evidence type="ECO:0000256" key="3">
    <source>
        <dbReference type="ARBA" id="ARBA00022827"/>
    </source>
</evidence>
<sequence length="372" mass="40140">MASFSGTNSLPIIIVGAGPCGLVTALALKKYDVPFVIIEKASRSKICSNAGSGFELARTAVEIFQDRLGLDVANFMSYYRGMAVLNNSGKIIRHCRQDFIGGSVNRAEMQNYLLEQIFPSSSDEEGILLCGSGLETYREEIQEGANGGMVIAKLSSGEEISGSALLACDGIHSRVRAVLHGGYDDTKDWKTNSERANVKDPLHFCGAIAYWGKTRVLKGSALEHEFAKTQMAKTPNKGESTNHCTSFAVTLTTPTQPASLFLVPSANGTMLNWAITLKSESSSRSENNNGKDLTRRGGGPLTEADKKRLFDFTAHGKDSESVVKNISDFPLLQQLIELTPASDITEAGLFDRQNLDLPYSSESNLVALLGGK</sequence>
<dbReference type="Pfam" id="PF01494">
    <property type="entry name" value="FAD_binding_3"/>
    <property type="match status" value="1"/>
</dbReference>
<dbReference type="AlphaFoldDB" id="A0A7S0UIG9"/>
<evidence type="ECO:0000256" key="1">
    <source>
        <dbReference type="ARBA" id="ARBA00001974"/>
    </source>
</evidence>
<evidence type="ECO:0000256" key="4">
    <source>
        <dbReference type="ARBA" id="ARBA00023002"/>
    </source>
</evidence>
<dbReference type="InterPro" id="IPR036188">
    <property type="entry name" value="FAD/NAD-bd_sf"/>
</dbReference>
<dbReference type="EMBL" id="HBFL01000231">
    <property type="protein sequence ID" value="CAD8760121.1"/>
    <property type="molecule type" value="Transcribed_RNA"/>
</dbReference>
<dbReference type="InterPro" id="IPR002938">
    <property type="entry name" value="FAD-bd"/>
</dbReference>
<dbReference type="PANTHER" id="PTHR13789:SF318">
    <property type="entry name" value="GERANYLGERANYL DIPHOSPHATE REDUCTASE"/>
    <property type="match status" value="1"/>
</dbReference>
<evidence type="ECO:0000313" key="8">
    <source>
        <dbReference type="EMBL" id="CAD8760121.1"/>
    </source>
</evidence>
<dbReference type="GO" id="GO:0004497">
    <property type="term" value="F:monooxygenase activity"/>
    <property type="evidence" value="ECO:0007669"/>
    <property type="project" value="UniProtKB-KW"/>
</dbReference>
<name>A0A7S0UIG9_9STRA</name>
<organism evidence="8">
    <name type="scientific">Pseudo-nitzschia delicatissima</name>
    <dbReference type="NCBI Taxonomy" id="44447"/>
    <lineage>
        <taxon>Eukaryota</taxon>
        <taxon>Sar</taxon>
        <taxon>Stramenopiles</taxon>
        <taxon>Ochrophyta</taxon>
        <taxon>Bacillariophyta</taxon>
        <taxon>Bacillariophyceae</taxon>
        <taxon>Bacillariophycidae</taxon>
        <taxon>Bacillariales</taxon>
        <taxon>Bacillariaceae</taxon>
        <taxon>Pseudo-nitzschia</taxon>
    </lineage>
</organism>
<dbReference type="PANTHER" id="PTHR13789">
    <property type="entry name" value="MONOOXYGENASE"/>
    <property type="match status" value="1"/>
</dbReference>
<keyword evidence="2" id="KW-0285">Flavoprotein</keyword>